<evidence type="ECO:0000313" key="1">
    <source>
        <dbReference type="EMBL" id="KPJ63687.1"/>
    </source>
</evidence>
<dbReference type="AlphaFoldDB" id="A0A0S7XMP1"/>
<reference evidence="1 2" key="1">
    <citation type="journal article" date="2015" name="Microbiome">
        <title>Genomic resolution of linkages in carbon, nitrogen, and sulfur cycling among widespread estuary sediment bacteria.</title>
        <authorList>
            <person name="Baker B.J."/>
            <person name="Lazar C.S."/>
            <person name="Teske A.P."/>
            <person name="Dick G.J."/>
        </authorList>
    </citation>
    <scope>NUCLEOTIDE SEQUENCE [LARGE SCALE GENOMIC DNA]</scope>
    <source>
        <strain evidence="1">DG_56</strain>
    </source>
</reference>
<evidence type="ECO:0000313" key="2">
    <source>
        <dbReference type="Proteomes" id="UP000052020"/>
    </source>
</evidence>
<dbReference type="Proteomes" id="UP000052020">
    <property type="component" value="Unassembled WGS sequence"/>
</dbReference>
<comment type="caution">
    <text evidence="1">The sequence shown here is derived from an EMBL/GenBank/DDBJ whole genome shotgun (WGS) entry which is preliminary data.</text>
</comment>
<name>A0A0S7XMP1_9BACT</name>
<gene>
    <name evidence="1" type="ORF">AMK68_03320</name>
</gene>
<organism evidence="1 2">
    <name type="scientific">candidate division KD3-62 bacterium DG_56</name>
    <dbReference type="NCBI Taxonomy" id="1704032"/>
    <lineage>
        <taxon>Bacteria</taxon>
        <taxon>candidate division KD3-62</taxon>
    </lineage>
</organism>
<sequence length="63" mass="7419">MIDDKFRLDECVSGIWQRLTSSDNWERLVARGIQRYAQTGQPVRIMRSCNDNFMWAKGLPGWD</sequence>
<accession>A0A0S7XMP1</accession>
<protein>
    <submittedName>
        <fullName evidence="1">Uncharacterized protein</fullName>
    </submittedName>
</protein>
<dbReference type="EMBL" id="LIZY01000068">
    <property type="protein sequence ID" value="KPJ63687.1"/>
    <property type="molecule type" value="Genomic_DNA"/>
</dbReference>
<proteinExistence type="predicted"/>